<feature type="domain" description="Acyltransferase 3" evidence="2">
    <location>
        <begin position="19"/>
        <end position="378"/>
    </location>
</feature>
<dbReference type="Proteomes" id="UP001209701">
    <property type="component" value="Unassembled WGS sequence"/>
</dbReference>
<feature type="transmembrane region" description="Helical" evidence="1">
    <location>
        <begin position="232"/>
        <end position="250"/>
    </location>
</feature>
<protein>
    <submittedName>
        <fullName evidence="3">Acyltransferase</fullName>
    </submittedName>
</protein>
<sequence>MDKHLHPQAPAPKTQRLFFLDWLRILAFGLLVFYHVGMYYVSWGWHVKSATLVTALEPLMMLSSPWRMALLFFISGAATQALMRKTQGAGLLKQRSARLLWPLLFGMFIIVPPQSYFEVVYKLGFEGSYPDFMQRYLAADPNFCRIEAGARRCLTVPTWNHLWFLPYLWIYTVLAWALVKTSGPQLDRLSALIARSGPATLMLGLALPLMFSRLTLVQFEGTNNLVWDWYNHAQYLSVFLLGLLCMRGTAVDDSLWANIARLRWPALLLALTAWGLLQGYFSHYAETPPPFLLRMATRLLWGGMQWWAIMAACGFAKQWLNFDGAWRRRLSSSVFCVYILHQTVIILLTQALRPLGLAPGIEAPLLIALTLAICLLSYAGLRRLPFSLVIMGITERPDAAPHRSEDSARSIPS</sequence>
<feature type="transmembrane region" description="Helical" evidence="1">
    <location>
        <begin position="191"/>
        <end position="212"/>
    </location>
</feature>
<dbReference type="RefSeq" id="WP_263572967.1">
    <property type="nucleotide sequence ID" value="NZ_JAJIRN010000009.1"/>
</dbReference>
<dbReference type="GO" id="GO:0016746">
    <property type="term" value="F:acyltransferase activity"/>
    <property type="evidence" value="ECO:0007669"/>
    <property type="project" value="UniProtKB-KW"/>
</dbReference>
<feature type="transmembrane region" description="Helical" evidence="1">
    <location>
        <begin position="262"/>
        <end position="281"/>
    </location>
</feature>
<accession>A0ABT2YK87</accession>
<comment type="caution">
    <text evidence="3">The sequence shown here is derived from an EMBL/GenBank/DDBJ whole genome shotgun (WGS) entry which is preliminary data.</text>
</comment>
<evidence type="ECO:0000259" key="2">
    <source>
        <dbReference type="Pfam" id="PF01757"/>
    </source>
</evidence>
<dbReference type="EMBL" id="JAJIRN010000009">
    <property type="protein sequence ID" value="MCV2370381.1"/>
    <property type="molecule type" value="Genomic_DNA"/>
</dbReference>
<feature type="transmembrane region" description="Helical" evidence="1">
    <location>
        <begin position="65"/>
        <end position="83"/>
    </location>
</feature>
<dbReference type="InterPro" id="IPR002656">
    <property type="entry name" value="Acyl_transf_3_dom"/>
</dbReference>
<dbReference type="InterPro" id="IPR050623">
    <property type="entry name" value="Glucan_succinyl_AcylTrfase"/>
</dbReference>
<evidence type="ECO:0000313" key="3">
    <source>
        <dbReference type="EMBL" id="MCV2370381.1"/>
    </source>
</evidence>
<organism evidence="3 4">
    <name type="scientific">Roseateles oligotrophus</name>
    <dbReference type="NCBI Taxonomy" id="1769250"/>
    <lineage>
        <taxon>Bacteria</taxon>
        <taxon>Pseudomonadati</taxon>
        <taxon>Pseudomonadota</taxon>
        <taxon>Betaproteobacteria</taxon>
        <taxon>Burkholderiales</taxon>
        <taxon>Sphaerotilaceae</taxon>
        <taxon>Roseateles</taxon>
    </lineage>
</organism>
<dbReference type="PANTHER" id="PTHR36927:SF3">
    <property type="entry name" value="GLUCANS BIOSYNTHESIS PROTEIN C"/>
    <property type="match status" value="1"/>
</dbReference>
<keyword evidence="1" id="KW-0812">Transmembrane</keyword>
<feature type="transmembrane region" description="Helical" evidence="1">
    <location>
        <begin position="332"/>
        <end position="351"/>
    </location>
</feature>
<feature type="transmembrane region" description="Helical" evidence="1">
    <location>
        <begin position="99"/>
        <end position="117"/>
    </location>
</feature>
<feature type="transmembrane region" description="Helical" evidence="1">
    <location>
        <begin position="21"/>
        <end position="45"/>
    </location>
</feature>
<reference evidence="3 4" key="1">
    <citation type="submission" date="2021-11" db="EMBL/GenBank/DDBJ databases">
        <authorList>
            <person name="Liang Q."/>
            <person name="Mou H."/>
            <person name="Liu Z."/>
        </authorList>
    </citation>
    <scope>NUCLEOTIDE SEQUENCE [LARGE SCALE GENOMIC DNA]</scope>
    <source>
        <strain evidence="3 4">CHU3</strain>
    </source>
</reference>
<proteinExistence type="predicted"/>
<keyword evidence="3" id="KW-0012">Acyltransferase</keyword>
<keyword evidence="3" id="KW-0808">Transferase</keyword>
<keyword evidence="4" id="KW-1185">Reference proteome</keyword>
<dbReference type="Pfam" id="PF01757">
    <property type="entry name" value="Acyl_transf_3"/>
    <property type="match status" value="1"/>
</dbReference>
<feature type="transmembrane region" description="Helical" evidence="1">
    <location>
        <begin position="363"/>
        <end position="381"/>
    </location>
</feature>
<dbReference type="PANTHER" id="PTHR36927">
    <property type="entry name" value="BLR4337 PROTEIN"/>
    <property type="match status" value="1"/>
</dbReference>
<name>A0ABT2YK87_9BURK</name>
<keyword evidence="1" id="KW-0472">Membrane</keyword>
<keyword evidence="1" id="KW-1133">Transmembrane helix</keyword>
<gene>
    <name evidence="3" type="ORF">LNV07_20060</name>
</gene>
<feature type="transmembrane region" description="Helical" evidence="1">
    <location>
        <begin position="301"/>
        <end position="320"/>
    </location>
</feature>
<evidence type="ECO:0000256" key="1">
    <source>
        <dbReference type="SAM" id="Phobius"/>
    </source>
</evidence>
<feature type="transmembrane region" description="Helical" evidence="1">
    <location>
        <begin position="161"/>
        <end position="179"/>
    </location>
</feature>
<evidence type="ECO:0000313" key="4">
    <source>
        <dbReference type="Proteomes" id="UP001209701"/>
    </source>
</evidence>